<feature type="region of interest" description="Disordered" evidence="1">
    <location>
        <begin position="193"/>
        <end position="274"/>
    </location>
</feature>
<dbReference type="AlphaFoldDB" id="X6NZ24"/>
<feature type="compositionally biased region" description="Acidic residues" evidence="1">
    <location>
        <begin position="208"/>
        <end position="227"/>
    </location>
</feature>
<dbReference type="Gene3D" id="2.30.29.30">
    <property type="entry name" value="Pleckstrin-homology domain (PH domain)/Phosphotyrosine-binding domain (PTB)"/>
    <property type="match status" value="1"/>
</dbReference>
<organism evidence="3 4">
    <name type="scientific">Reticulomyxa filosa</name>
    <dbReference type="NCBI Taxonomy" id="46433"/>
    <lineage>
        <taxon>Eukaryota</taxon>
        <taxon>Sar</taxon>
        <taxon>Rhizaria</taxon>
        <taxon>Retaria</taxon>
        <taxon>Foraminifera</taxon>
        <taxon>Monothalamids</taxon>
        <taxon>Reticulomyxidae</taxon>
        <taxon>Reticulomyxa</taxon>
    </lineage>
</organism>
<comment type="caution">
    <text evidence="3">The sequence shown here is derived from an EMBL/GenBank/DDBJ whole genome shotgun (WGS) entry which is preliminary data.</text>
</comment>
<dbReference type="InterPro" id="IPR011993">
    <property type="entry name" value="PH-like_dom_sf"/>
</dbReference>
<reference evidence="3 4" key="1">
    <citation type="journal article" date="2013" name="Curr. Biol.">
        <title>The Genome of the Foraminiferan Reticulomyxa filosa.</title>
        <authorList>
            <person name="Glockner G."/>
            <person name="Hulsmann N."/>
            <person name="Schleicher M."/>
            <person name="Noegel A.A."/>
            <person name="Eichinger L."/>
            <person name="Gallinger C."/>
            <person name="Pawlowski J."/>
            <person name="Sierra R."/>
            <person name="Euteneuer U."/>
            <person name="Pillet L."/>
            <person name="Moustafa A."/>
            <person name="Platzer M."/>
            <person name="Groth M."/>
            <person name="Szafranski K."/>
            <person name="Schliwa M."/>
        </authorList>
    </citation>
    <scope>NUCLEOTIDE SEQUENCE [LARGE SCALE GENOMIC DNA]</scope>
</reference>
<feature type="domain" description="PH" evidence="2">
    <location>
        <begin position="53"/>
        <end position="168"/>
    </location>
</feature>
<accession>X6NZ24</accession>
<dbReference type="InterPro" id="IPR001849">
    <property type="entry name" value="PH_domain"/>
</dbReference>
<dbReference type="EMBL" id="ASPP01005437">
    <property type="protein sequence ID" value="ETO30527.1"/>
    <property type="molecule type" value="Genomic_DNA"/>
</dbReference>
<evidence type="ECO:0000313" key="4">
    <source>
        <dbReference type="Proteomes" id="UP000023152"/>
    </source>
</evidence>
<protein>
    <submittedName>
        <fullName evidence="3">MIF4G domain protein</fullName>
    </submittedName>
</protein>
<keyword evidence="4" id="KW-1185">Reference proteome</keyword>
<feature type="compositionally biased region" description="Basic and acidic residues" evidence="1">
    <location>
        <begin position="228"/>
        <end position="240"/>
    </location>
</feature>
<evidence type="ECO:0000313" key="3">
    <source>
        <dbReference type="EMBL" id="ETO30527.1"/>
    </source>
</evidence>
<dbReference type="PROSITE" id="PS50003">
    <property type="entry name" value="PH_DOMAIN"/>
    <property type="match status" value="1"/>
</dbReference>
<feature type="compositionally biased region" description="Polar residues" evidence="1">
    <location>
        <begin position="258"/>
        <end position="274"/>
    </location>
</feature>
<sequence length="274" mass="32083">MDHLMPFMEKDFPIEIFYEFNIFLKINIMQFLGFNKDVENKSRSKTRTTLAVNARKISRLEKRSRHLAVWRERWCLLSEPSKFYTYKSNDFSQKPTEVIDLSNFYVQPDTLLANHFRLFRKHKLKRDADESKDDNTEEMMKNDPRHFHFRGDLKDVLEWIAIIRELESVQFCAVAPYINCALNARVKRAHISNDDSNDESGAEHENENENDNENDNDNNNDNDNDENENGKEEKSNDDRNNNQNLRASDAIKTRETVHSTTDGAISSSAVDNVL</sequence>
<dbReference type="SUPFAM" id="SSF50729">
    <property type="entry name" value="PH domain-like"/>
    <property type="match status" value="1"/>
</dbReference>
<name>X6NZ24_RETFI</name>
<dbReference type="SMART" id="SM00233">
    <property type="entry name" value="PH"/>
    <property type="match status" value="1"/>
</dbReference>
<gene>
    <name evidence="3" type="ORF">RFI_06591</name>
</gene>
<evidence type="ECO:0000256" key="1">
    <source>
        <dbReference type="SAM" id="MobiDB-lite"/>
    </source>
</evidence>
<proteinExistence type="predicted"/>
<dbReference type="Proteomes" id="UP000023152">
    <property type="component" value="Unassembled WGS sequence"/>
</dbReference>
<evidence type="ECO:0000259" key="2">
    <source>
        <dbReference type="PROSITE" id="PS50003"/>
    </source>
</evidence>